<reference evidence="2" key="1">
    <citation type="submission" date="2023-12" db="EMBL/GenBank/DDBJ databases">
        <title>Genome assembly of Anisodus tanguticus.</title>
        <authorList>
            <person name="Wang Y.-J."/>
        </authorList>
    </citation>
    <scope>NUCLEOTIDE SEQUENCE</scope>
    <source>
        <strain evidence="2">KB-2021</strain>
        <tissue evidence="2">Leaf</tissue>
    </source>
</reference>
<dbReference type="EMBL" id="JAVYJV010000005">
    <property type="protein sequence ID" value="KAK4371300.1"/>
    <property type="molecule type" value="Genomic_DNA"/>
</dbReference>
<sequence>MVANLLTKFCSLMKLAEALGPLPVGELVFVIADLPIMAGQLQEVMVVIHIFITEFCETYFTLTQLNGLFSIWDGAYLYEMRTQKVKGATNSLEDDFYDLSFLEYDFATQSIANVTTMVTVPFVRMSYYHHISTSFLN</sequence>
<keyword evidence="1" id="KW-0732">Signal</keyword>
<feature type="chain" id="PRO_5042149991" evidence="1">
    <location>
        <begin position="19"/>
        <end position="137"/>
    </location>
</feature>
<dbReference type="Proteomes" id="UP001291623">
    <property type="component" value="Unassembled WGS sequence"/>
</dbReference>
<comment type="caution">
    <text evidence="2">The sequence shown here is derived from an EMBL/GenBank/DDBJ whole genome shotgun (WGS) entry which is preliminary data.</text>
</comment>
<evidence type="ECO:0000313" key="2">
    <source>
        <dbReference type="EMBL" id="KAK4371300.1"/>
    </source>
</evidence>
<proteinExistence type="predicted"/>
<protein>
    <submittedName>
        <fullName evidence="2">Uncharacterized protein</fullName>
    </submittedName>
</protein>
<feature type="signal peptide" evidence="1">
    <location>
        <begin position="1"/>
        <end position="18"/>
    </location>
</feature>
<dbReference type="AlphaFoldDB" id="A0AAE1SKE4"/>
<keyword evidence="3" id="KW-1185">Reference proteome</keyword>
<accession>A0AAE1SKE4</accession>
<organism evidence="2 3">
    <name type="scientific">Anisodus tanguticus</name>
    <dbReference type="NCBI Taxonomy" id="243964"/>
    <lineage>
        <taxon>Eukaryota</taxon>
        <taxon>Viridiplantae</taxon>
        <taxon>Streptophyta</taxon>
        <taxon>Embryophyta</taxon>
        <taxon>Tracheophyta</taxon>
        <taxon>Spermatophyta</taxon>
        <taxon>Magnoliopsida</taxon>
        <taxon>eudicotyledons</taxon>
        <taxon>Gunneridae</taxon>
        <taxon>Pentapetalae</taxon>
        <taxon>asterids</taxon>
        <taxon>lamiids</taxon>
        <taxon>Solanales</taxon>
        <taxon>Solanaceae</taxon>
        <taxon>Solanoideae</taxon>
        <taxon>Hyoscyameae</taxon>
        <taxon>Anisodus</taxon>
    </lineage>
</organism>
<name>A0AAE1SKE4_9SOLA</name>
<evidence type="ECO:0000313" key="3">
    <source>
        <dbReference type="Proteomes" id="UP001291623"/>
    </source>
</evidence>
<evidence type="ECO:0000256" key="1">
    <source>
        <dbReference type="SAM" id="SignalP"/>
    </source>
</evidence>
<gene>
    <name evidence="2" type="ORF">RND71_010775</name>
</gene>